<dbReference type="GO" id="GO:0016787">
    <property type="term" value="F:hydrolase activity"/>
    <property type="evidence" value="ECO:0007669"/>
    <property type="project" value="UniProtKB-UniRule"/>
</dbReference>
<sequence length="701" mass="76509">MPRLALSPEFPAELSALAPPVRRDVVTSVRRFLQNVSGAPHPERVRGARDDRVATLRLADRYRGVVVRQRDVYWLLTVLSDADAWSYAQRYRFGVNRALGVVEVWDAAALERVEPAIRRAAGACTARLFADICDTDLASLGIDHRFLPLLRQIADELTLEALEPLLPPTQYAPLAALARGESVAGAWRELDLCRAVTPAAGDGEPTGSGGSAEPVEPVVDPDDLTTALLRSPDRAVFVDGPRELNHVLDAPEWCVFLHPPQHRLARGGPYDRPVLVTGGAGTGKTLIALHRAAHLARGGAGQVLLVTFSQGLISDLSAKLDLLIEDEVVRKRIEVGNVDRLAHRIVSDAEGRSPVLVGAAELTALWREAESDHGPAFLLREWEQVILAQNLRTLDEYLAVPRPGRAVELSAEQRADVWRAVGHVTGRLAERGKRTLLQLAAEAATLLGRSTGDLLEEAEPGREPYRHIVVDEAQDLHPTQWRLLRAAVPYAPDDLFIVGDPHQRIFDTRVALGSVGIDAIQRRLQVSYRLPQEILSWGVRLRGGGPADGLVAGVQELYGFRATRHGPRPMVRAYDSPEDELNGLVTHVSQWLEDGVRPEEVGVAARTAELVRDARAALRDSGVRVTTLHGMKGLEFRRAAVIGVADGIVPAPGSLTPAEEDPAARAHDLQRERGLLYVACTRAHELLYVSYSGRASPFLPT</sequence>
<keyword evidence="5" id="KW-0413">Isomerase</keyword>
<dbReference type="PROSITE" id="PS51198">
    <property type="entry name" value="UVRD_HELICASE_ATP_BIND"/>
    <property type="match status" value="1"/>
</dbReference>
<keyword evidence="4 9" id="KW-0067">ATP-binding</keyword>
<dbReference type="OrthoDB" id="3196525at2"/>
<dbReference type="GO" id="GO:0005829">
    <property type="term" value="C:cytosol"/>
    <property type="evidence" value="ECO:0007669"/>
    <property type="project" value="TreeGrafter"/>
</dbReference>
<comment type="caution">
    <text evidence="12">The sequence shown here is derived from an EMBL/GenBank/DDBJ whole genome shotgun (WGS) entry which is preliminary data.</text>
</comment>
<protein>
    <recommendedName>
        <fullName evidence="7">DNA 3'-5' helicase</fullName>
        <ecNumber evidence="7">5.6.2.4</ecNumber>
    </recommendedName>
</protein>
<evidence type="ECO:0000259" key="11">
    <source>
        <dbReference type="PROSITE" id="PS51198"/>
    </source>
</evidence>
<dbReference type="GO" id="GO:0005524">
    <property type="term" value="F:ATP binding"/>
    <property type="evidence" value="ECO:0007669"/>
    <property type="project" value="UniProtKB-UniRule"/>
</dbReference>
<gene>
    <name evidence="12" type="ORF">Pro02_33170</name>
</gene>
<dbReference type="AlphaFoldDB" id="A0A8J3S4K8"/>
<keyword evidence="13" id="KW-1185">Reference proteome</keyword>
<evidence type="ECO:0000256" key="3">
    <source>
        <dbReference type="ARBA" id="ARBA00022806"/>
    </source>
</evidence>
<name>A0A8J3S4K8_PLARO</name>
<feature type="region of interest" description="Disordered" evidence="10">
    <location>
        <begin position="198"/>
        <end position="217"/>
    </location>
</feature>
<dbReference type="InterPro" id="IPR027417">
    <property type="entry name" value="P-loop_NTPase"/>
</dbReference>
<dbReference type="InterPro" id="IPR014017">
    <property type="entry name" value="DNA_helicase_UvrD-like_C"/>
</dbReference>
<dbReference type="PANTHER" id="PTHR11070">
    <property type="entry name" value="UVRD / RECB / PCRA DNA HELICASE FAMILY MEMBER"/>
    <property type="match status" value="1"/>
</dbReference>
<dbReference type="Gene3D" id="3.40.50.300">
    <property type="entry name" value="P-loop containing nucleotide triphosphate hydrolases"/>
    <property type="match status" value="2"/>
</dbReference>
<evidence type="ECO:0000256" key="9">
    <source>
        <dbReference type="PROSITE-ProRule" id="PRU00560"/>
    </source>
</evidence>
<keyword evidence="1 9" id="KW-0547">Nucleotide-binding</keyword>
<evidence type="ECO:0000313" key="13">
    <source>
        <dbReference type="Proteomes" id="UP000655044"/>
    </source>
</evidence>
<dbReference type="EC" id="5.6.2.4" evidence="7"/>
<evidence type="ECO:0000256" key="5">
    <source>
        <dbReference type="ARBA" id="ARBA00023235"/>
    </source>
</evidence>
<feature type="binding site" evidence="9">
    <location>
        <begin position="278"/>
        <end position="285"/>
    </location>
    <ligand>
        <name>ATP</name>
        <dbReference type="ChEBI" id="CHEBI:30616"/>
    </ligand>
</feature>
<dbReference type="PANTHER" id="PTHR11070:SF45">
    <property type="entry name" value="DNA 3'-5' HELICASE"/>
    <property type="match status" value="1"/>
</dbReference>
<keyword evidence="3 9" id="KW-0347">Helicase</keyword>
<evidence type="ECO:0000256" key="10">
    <source>
        <dbReference type="SAM" id="MobiDB-lite"/>
    </source>
</evidence>
<dbReference type="Proteomes" id="UP000655044">
    <property type="component" value="Unassembled WGS sequence"/>
</dbReference>
<dbReference type="EMBL" id="BOOI01000029">
    <property type="protein sequence ID" value="GIH84909.1"/>
    <property type="molecule type" value="Genomic_DNA"/>
</dbReference>
<feature type="domain" description="UvrD-like helicase ATP-binding" evidence="11">
    <location>
        <begin position="257"/>
        <end position="537"/>
    </location>
</feature>
<evidence type="ECO:0000256" key="1">
    <source>
        <dbReference type="ARBA" id="ARBA00022741"/>
    </source>
</evidence>
<dbReference type="RefSeq" id="WP_068927037.1">
    <property type="nucleotide sequence ID" value="NZ_BMQP01000010.1"/>
</dbReference>
<dbReference type="Pfam" id="PF00580">
    <property type="entry name" value="UvrD-helicase"/>
    <property type="match status" value="1"/>
</dbReference>
<keyword evidence="2 9" id="KW-0378">Hydrolase</keyword>
<organism evidence="12 13">
    <name type="scientific">Planobispora rosea</name>
    <dbReference type="NCBI Taxonomy" id="35762"/>
    <lineage>
        <taxon>Bacteria</taxon>
        <taxon>Bacillati</taxon>
        <taxon>Actinomycetota</taxon>
        <taxon>Actinomycetes</taxon>
        <taxon>Streptosporangiales</taxon>
        <taxon>Streptosporangiaceae</taxon>
        <taxon>Planobispora</taxon>
    </lineage>
</organism>
<evidence type="ECO:0000256" key="2">
    <source>
        <dbReference type="ARBA" id="ARBA00022801"/>
    </source>
</evidence>
<comment type="catalytic activity">
    <reaction evidence="6">
        <text>Couples ATP hydrolysis with the unwinding of duplex DNA by translocating in the 3'-5' direction.</text>
        <dbReference type="EC" id="5.6.2.4"/>
    </reaction>
</comment>
<dbReference type="GO" id="GO:0043138">
    <property type="term" value="F:3'-5' DNA helicase activity"/>
    <property type="evidence" value="ECO:0007669"/>
    <property type="project" value="UniProtKB-EC"/>
</dbReference>
<evidence type="ECO:0000256" key="4">
    <source>
        <dbReference type="ARBA" id="ARBA00022840"/>
    </source>
</evidence>
<evidence type="ECO:0000256" key="7">
    <source>
        <dbReference type="ARBA" id="ARBA00034808"/>
    </source>
</evidence>
<evidence type="ECO:0000313" key="12">
    <source>
        <dbReference type="EMBL" id="GIH84909.1"/>
    </source>
</evidence>
<dbReference type="InterPro" id="IPR000212">
    <property type="entry name" value="DNA_helicase_UvrD/REP"/>
</dbReference>
<accession>A0A8J3S4K8</accession>
<dbReference type="InterPro" id="IPR014016">
    <property type="entry name" value="UvrD-like_ATP-bd"/>
</dbReference>
<reference evidence="12" key="1">
    <citation type="submission" date="2021-01" db="EMBL/GenBank/DDBJ databases">
        <title>Whole genome shotgun sequence of Planobispora rosea NBRC 15558.</title>
        <authorList>
            <person name="Komaki H."/>
            <person name="Tamura T."/>
        </authorList>
    </citation>
    <scope>NUCLEOTIDE SEQUENCE</scope>
    <source>
        <strain evidence="12">NBRC 15558</strain>
    </source>
</reference>
<dbReference type="Pfam" id="PF13361">
    <property type="entry name" value="UvrD_C"/>
    <property type="match status" value="1"/>
</dbReference>
<evidence type="ECO:0000256" key="6">
    <source>
        <dbReference type="ARBA" id="ARBA00034617"/>
    </source>
</evidence>
<proteinExistence type="predicted"/>
<evidence type="ECO:0000256" key="8">
    <source>
        <dbReference type="ARBA" id="ARBA00048988"/>
    </source>
</evidence>
<dbReference type="GO" id="GO:0000725">
    <property type="term" value="P:recombinational repair"/>
    <property type="evidence" value="ECO:0007669"/>
    <property type="project" value="TreeGrafter"/>
</dbReference>
<dbReference type="SUPFAM" id="SSF52540">
    <property type="entry name" value="P-loop containing nucleoside triphosphate hydrolases"/>
    <property type="match status" value="1"/>
</dbReference>
<comment type="catalytic activity">
    <reaction evidence="8">
        <text>ATP + H2O = ADP + phosphate + H(+)</text>
        <dbReference type="Rhea" id="RHEA:13065"/>
        <dbReference type="ChEBI" id="CHEBI:15377"/>
        <dbReference type="ChEBI" id="CHEBI:15378"/>
        <dbReference type="ChEBI" id="CHEBI:30616"/>
        <dbReference type="ChEBI" id="CHEBI:43474"/>
        <dbReference type="ChEBI" id="CHEBI:456216"/>
        <dbReference type="EC" id="5.6.2.4"/>
    </reaction>
</comment>
<dbReference type="GO" id="GO:0003677">
    <property type="term" value="F:DNA binding"/>
    <property type="evidence" value="ECO:0007669"/>
    <property type="project" value="InterPro"/>
</dbReference>